<keyword evidence="10" id="KW-0119">Carbohydrate metabolism</keyword>
<feature type="domain" description="Alpha-D-phosphohexomutase C-terminal" evidence="17">
    <location>
        <begin position="454"/>
        <end position="524"/>
    </location>
</feature>
<dbReference type="InterPro" id="IPR005843">
    <property type="entry name" value="A-D-PHexomutase_C"/>
</dbReference>
<comment type="pathway">
    <text evidence="2 13">Nucleotide-sugar biosynthesis; UDP-N-acetyl-alpha-D-glucosamine biosynthesis; N-acetyl-alpha-D-glucosamine 1-phosphate from alpha-D-glucosamine 6-phosphate (route I): step 2/2.</text>
</comment>
<keyword evidence="5" id="KW-0597">Phosphoprotein</keyword>
<dbReference type="SUPFAM" id="SSF53738">
    <property type="entry name" value="Phosphoglucomutase, first 3 domains"/>
    <property type="match status" value="3"/>
</dbReference>
<dbReference type="InterPro" id="IPR016055">
    <property type="entry name" value="A-D-PHexomutase_a/b/a-I/II/III"/>
</dbReference>
<evidence type="ECO:0000256" key="5">
    <source>
        <dbReference type="ARBA" id="ARBA00022553"/>
    </source>
</evidence>
<dbReference type="GO" id="GO:0004610">
    <property type="term" value="F:phosphoacetylglucosamine mutase activity"/>
    <property type="evidence" value="ECO:0007669"/>
    <property type="project" value="UniProtKB-UniRule"/>
</dbReference>
<evidence type="ECO:0000256" key="16">
    <source>
        <dbReference type="PIRSR" id="PIRSR016408-3"/>
    </source>
</evidence>
<dbReference type="InterPro" id="IPR016657">
    <property type="entry name" value="PAGM"/>
</dbReference>
<comment type="catalytic activity">
    <reaction evidence="1 13">
        <text>N-acetyl-alpha-D-glucosamine 1-phosphate = N-acetyl-D-glucosamine 6-phosphate</text>
        <dbReference type="Rhea" id="RHEA:23804"/>
        <dbReference type="ChEBI" id="CHEBI:57513"/>
        <dbReference type="ChEBI" id="CHEBI:57776"/>
        <dbReference type="EC" id="5.4.2.3"/>
    </reaction>
</comment>
<evidence type="ECO:0000313" key="22">
    <source>
        <dbReference type="Proteomes" id="UP000594262"/>
    </source>
</evidence>
<evidence type="ECO:0000256" key="9">
    <source>
        <dbReference type="ARBA" id="ARBA00023235"/>
    </source>
</evidence>
<dbReference type="GO" id="GO:0006048">
    <property type="term" value="P:UDP-N-acetylglucosamine biosynthetic process"/>
    <property type="evidence" value="ECO:0007669"/>
    <property type="project" value="UniProtKB-UniRule"/>
</dbReference>
<dbReference type="CDD" id="cd03086">
    <property type="entry name" value="PGM3"/>
    <property type="match status" value="1"/>
</dbReference>
<dbReference type="InterPro" id="IPR049022">
    <property type="entry name" value="AMG1_III"/>
</dbReference>
<evidence type="ECO:0000256" key="14">
    <source>
        <dbReference type="PIRSR" id="PIRSR016408-1"/>
    </source>
</evidence>
<feature type="binding site" evidence="15">
    <location>
        <begin position="371"/>
        <end position="373"/>
    </location>
    <ligand>
        <name>substrate</name>
    </ligand>
</feature>
<proteinExistence type="inferred from homology"/>
<dbReference type="Pfam" id="PF21405">
    <property type="entry name" value="AMG1_II"/>
    <property type="match status" value="1"/>
</dbReference>
<dbReference type="FunFam" id="3.40.120.10:FF:000013">
    <property type="entry name" value="Phosphoacetylglucosamine mutase"/>
    <property type="match status" value="1"/>
</dbReference>
<evidence type="ECO:0000259" key="17">
    <source>
        <dbReference type="Pfam" id="PF00408"/>
    </source>
</evidence>
<dbReference type="PIRSF" id="PIRSF016408">
    <property type="entry name" value="PAGM"/>
    <property type="match status" value="1"/>
</dbReference>
<feature type="binding site" evidence="16">
    <location>
        <position position="277"/>
    </location>
    <ligand>
        <name>Mg(2+)</name>
        <dbReference type="ChEBI" id="CHEBI:18420"/>
    </ligand>
</feature>
<dbReference type="PROSITE" id="PS00710">
    <property type="entry name" value="PGM_PMM"/>
    <property type="match status" value="1"/>
</dbReference>
<name>A0A7M5ULE0_9CNID</name>
<keyword evidence="22" id="KW-1185">Reference proteome</keyword>
<protein>
    <recommendedName>
        <fullName evidence="12 13">Phosphoacetylglucosamine mutase</fullName>
        <shortName evidence="13">PAGM</shortName>
        <ecNumber evidence="4 13">5.4.2.3</ecNumber>
    </recommendedName>
    <alternativeName>
        <fullName evidence="13">Acetylglucosamine phosphomutase</fullName>
    </alternativeName>
    <alternativeName>
        <fullName evidence="13">N-acetylglucosamine-phosphate mutase</fullName>
    </alternativeName>
</protein>
<evidence type="ECO:0000313" key="21">
    <source>
        <dbReference type="EnsemblMetazoa" id="CLYHEMP000867.1"/>
    </source>
</evidence>
<dbReference type="PANTHER" id="PTHR45955">
    <property type="entry name" value="PHOSPHOACETYLGLUCOSAMINE MUTASE"/>
    <property type="match status" value="1"/>
</dbReference>
<evidence type="ECO:0000256" key="4">
    <source>
        <dbReference type="ARBA" id="ARBA00012731"/>
    </source>
</evidence>
<dbReference type="AlphaFoldDB" id="A0A7M5ULE0"/>
<dbReference type="InterPro" id="IPR049023">
    <property type="entry name" value="AMG1_II"/>
</dbReference>
<evidence type="ECO:0000259" key="19">
    <source>
        <dbReference type="Pfam" id="PF21404"/>
    </source>
</evidence>
<keyword evidence="6 13" id="KW-0479">Metal-binding</keyword>
<evidence type="ECO:0000259" key="18">
    <source>
        <dbReference type="Pfam" id="PF02878"/>
    </source>
</evidence>
<dbReference type="InterPro" id="IPR005844">
    <property type="entry name" value="A-D-PHexomutase_a/b/a-I"/>
</dbReference>
<dbReference type="GO" id="GO:0000287">
    <property type="term" value="F:magnesium ion binding"/>
    <property type="evidence" value="ECO:0007669"/>
    <property type="project" value="InterPro"/>
</dbReference>
<feature type="binding site" evidence="15">
    <location>
        <position position="506"/>
    </location>
    <ligand>
        <name>substrate</name>
    </ligand>
</feature>
<comment type="similarity">
    <text evidence="3 13">Belongs to the phosphohexose mutase family.</text>
</comment>
<evidence type="ECO:0000256" key="12">
    <source>
        <dbReference type="ARBA" id="ARBA00070218"/>
    </source>
</evidence>
<dbReference type="InterPro" id="IPR036900">
    <property type="entry name" value="A-D-PHexomutase_C_sf"/>
</dbReference>
<dbReference type="UniPathway" id="UPA00113">
    <property type="reaction ID" value="UER00530"/>
</dbReference>
<dbReference type="OrthoDB" id="1928at2759"/>
<dbReference type="Pfam" id="PF21404">
    <property type="entry name" value="AMG1_III"/>
    <property type="match status" value="1"/>
</dbReference>
<feature type="binding site" evidence="16">
    <location>
        <position position="279"/>
    </location>
    <ligand>
        <name>Mg(2+)</name>
        <dbReference type="ChEBI" id="CHEBI:18420"/>
    </ligand>
</feature>
<keyword evidence="8" id="KW-0007">Acetylation</keyword>
<dbReference type="Gene3D" id="3.30.310.50">
    <property type="entry name" value="Alpha-D-phosphohexomutase, C-terminal domain"/>
    <property type="match status" value="1"/>
</dbReference>
<dbReference type="EC" id="5.4.2.3" evidence="4 13"/>
<organism evidence="21 22">
    <name type="scientific">Clytia hemisphaerica</name>
    <dbReference type="NCBI Taxonomy" id="252671"/>
    <lineage>
        <taxon>Eukaryota</taxon>
        <taxon>Metazoa</taxon>
        <taxon>Cnidaria</taxon>
        <taxon>Hydrozoa</taxon>
        <taxon>Hydroidolina</taxon>
        <taxon>Leptothecata</taxon>
        <taxon>Obeliida</taxon>
        <taxon>Clytiidae</taxon>
        <taxon>Clytia</taxon>
    </lineage>
</organism>
<feature type="domain" description="Alpha-D-phosphohexomutase alpha/beta/alpha" evidence="18">
    <location>
        <begin position="56"/>
        <end position="98"/>
    </location>
</feature>
<feature type="binding site" evidence="15">
    <location>
        <begin position="497"/>
        <end position="501"/>
    </location>
    <ligand>
        <name>substrate</name>
    </ligand>
</feature>
<feature type="domain" description="Alpha-D-phosphohexomutase alpha/beta/alpha" evidence="18">
    <location>
        <begin position="102"/>
        <end position="171"/>
    </location>
</feature>
<feature type="domain" description="Phosphoacetylglucosamine mutase AMG1" evidence="20">
    <location>
        <begin position="179"/>
        <end position="282"/>
    </location>
</feature>
<feature type="binding site" description="via phosphate group" evidence="16">
    <location>
        <position position="64"/>
    </location>
    <ligand>
        <name>Mg(2+)</name>
        <dbReference type="ChEBI" id="CHEBI:18420"/>
    </ligand>
</feature>
<sequence length="545" mass="59658">MDFTVVTKNGLNHPKPDIKFTYGTAGFRMKADLLDSVMFRMGLLAVLRSKCKEGKSIGVMVTASHNPEPDNGVKLVDPYGEMLEQSWEKHATKIAQSSDTDLVQCLQDVVSEENINTSVTANVVVGMDTRLVSTALLSSVREGVESLGGQCKDYGVVSTPQLHYFVTCINTNGSYGEPTEEGYFKKFSNAFIKLHNLIGSNLTTRPSKLDGANGVGALKGRVLSKYISEYLKIDVFNDGTNGILNKGCGADFVKTNQKAPAGIEMEVNDKCLAYDGDADRVVYFYKNSENKFKLLDGDKIATLIASFIKEKLDIAGIQLDKGLGVVQTAYANGSSTNYLNDKMGVPVTIAKTGVKHLHHKALSYDIGVYFEANGHGTVIYSDNAKARIASAAKTATNDQKRAVEILSAFIDLTNETVGDAMSDMLLVETVLLERQITCESWDREYTDLPNKLSKVAVKDRRVIQPNEDETRVLQPTELQDKIDQVVKLFPKARSFVRPSGTEDVVRVYAEAETAEATAKLSAFVSRCVYDICNGVGDRPQAEDLV</sequence>
<dbReference type="FunFam" id="3.40.120.10:FF:000019">
    <property type="entry name" value="Phosphoacetylglucosamine mutase"/>
    <property type="match status" value="1"/>
</dbReference>
<dbReference type="SUPFAM" id="SSF55957">
    <property type="entry name" value="Phosphoglucomutase, C-terminal domain"/>
    <property type="match status" value="1"/>
</dbReference>
<keyword evidence="7 13" id="KW-0460">Magnesium</keyword>
<evidence type="ECO:0000256" key="2">
    <source>
        <dbReference type="ARBA" id="ARBA00004865"/>
    </source>
</evidence>
<dbReference type="FunFam" id="3.40.120.10:FF:000015">
    <property type="entry name" value="Phosphoacetylglucosamine mutase"/>
    <property type="match status" value="1"/>
</dbReference>
<feature type="active site" description="Phosphoserine intermediate" evidence="14">
    <location>
        <position position="64"/>
    </location>
</feature>
<evidence type="ECO:0000256" key="7">
    <source>
        <dbReference type="ARBA" id="ARBA00022842"/>
    </source>
</evidence>
<dbReference type="Proteomes" id="UP000594262">
    <property type="component" value="Unplaced"/>
</dbReference>
<dbReference type="PANTHER" id="PTHR45955:SF1">
    <property type="entry name" value="PHOSPHOACETYLGLUCOSAMINE MUTASE"/>
    <property type="match status" value="1"/>
</dbReference>
<dbReference type="Pfam" id="PF00408">
    <property type="entry name" value="PGM_PMM_IV"/>
    <property type="match status" value="1"/>
</dbReference>
<dbReference type="FunFam" id="3.30.310.50:FF:000003">
    <property type="entry name" value="Phosphoacetylglucosamine mutase"/>
    <property type="match status" value="1"/>
</dbReference>
<dbReference type="EnsemblMetazoa" id="CLYHEMT000867.1">
    <property type="protein sequence ID" value="CLYHEMP000867.1"/>
    <property type="gene ID" value="CLYHEMG000867"/>
</dbReference>
<evidence type="ECO:0000256" key="10">
    <source>
        <dbReference type="ARBA" id="ARBA00023277"/>
    </source>
</evidence>
<evidence type="ECO:0000256" key="1">
    <source>
        <dbReference type="ARBA" id="ARBA00000558"/>
    </source>
</evidence>
<evidence type="ECO:0000256" key="11">
    <source>
        <dbReference type="ARBA" id="ARBA00060228"/>
    </source>
</evidence>
<dbReference type="GO" id="GO:0005975">
    <property type="term" value="P:carbohydrate metabolic process"/>
    <property type="evidence" value="ECO:0007669"/>
    <property type="project" value="InterPro"/>
</dbReference>
<comment type="cofactor">
    <cofactor evidence="13 16">
        <name>Mg(2+)</name>
        <dbReference type="ChEBI" id="CHEBI:18420"/>
    </cofactor>
    <text evidence="13 16">Binds 1 Mg(2+) ion per subunit.</text>
</comment>
<dbReference type="Gene3D" id="3.40.120.10">
    <property type="entry name" value="Alpha-D-Glucose-1,6-Bisphosphate, subunit A, domain 3"/>
    <property type="match status" value="3"/>
</dbReference>
<keyword evidence="9 13" id="KW-0413">Isomerase</keyword>
<dbReference type="InterPro" id="IPR016066">
    <property type="entry name" value="A-D-PHexomutase_CS"/>
</dbReference>
<evidence type="ECO:0000259" key="20">
    <source>
        <dbReference type="Pfam" id="PF21405"/>
    </source>
</evidence>
<comment type="function">
    <text evidence="11 13">Catalyzes the conversion of GlcNAc-6-P into GlcNAc-1-P during the synthesis of uridine diphosphate/UDP-GlcNAc, a sugar nucleotide critical to multiple glycosylation pathways including protein N- and O-glycosylation.</text>
</comment>
<dbReference type="Pfam" id="PF02878">
    <property type="entry name" value="PGM_PMM_I"/>
    <property type="match status" value="2"/>
</dbReference>
<feature type="binding site" evidence="16">
    <location>
        <position position="275"/>
    </location>
    <ligand>
        <name>Mg(2+)</name>
        <dbReference type="ChEBI" id="CHEBI:18420"/>
    </ligand>
</feature>
<evidence type="ECO:0000256" key="15">
    <source>
        <dbReference type="PIRSR" id="PIRSR016408-2"/>
    </source>
</evidence>
<evidence type="ECO:0000256" key="3">
    <source>
        <dbReference type="ARBA" id="ARBA00010231"/>
    </source>
</evidence>
<reference evidence="21" key="1">
    <citation type="submission" date="2021-01" db="UniProtKB">
        <authorList>
            <consortium name="EnsemblMetazoa"/>
        </authorList>
    </citation>
    <scope>IDENTIFICATION</scope>
</reference>
<accession>A0A7M5ULE0</accession>
<evidence type="ECO:0000256" key="6">
    <source>
        <dbReference type="ARBA" id="ARBA00022723"/>
    </source>
</evidence>
<evidence type="ECO:0000256" key="13">
    <source>
        <dbReference type="PIRNR" id="PIRNR016408"/>
    </source>
</evidence>
<feature type="domain" description="Phosphoacetylglucosamine mutase AMG1" evidence="19">
    <location>
        <begin position="296"/>
        <end position="434"/>
    </location>
</feature>
<evidence type="ECO:0000256" key="8">
    <source>
        <dbReference type="ARBA" id="ARBA00022990"/>
    </source>
</evidence>